<evidence type="ECO:0000256" key="3">
    <source>
        <dbReference type="ARBA" id="ARBA00022989"/>
    </source>
</evidence>
<dbReference type="Proteomes" id="UP000265663">
    <property type="component" value="Unassembled WGS sequence"/>
</dbReference>
<evidence type="ECO:0000256" key="5">
    <source>
        <dbReference type="SAM" id="MobiDB-lite"/>
    </source>
</evidence>
<keyword evidence="3" id="KW-1133">Transmembrane helix</keyword>
<organism evidence="7 8">
    <name type="scientific">Pyrenophora seminiperda CCB06</name>
    <dbReference type="NCBI Taxonomy" id="1302712"/>
    <lineage>
        <taxon>Eukaryota</taxon>
        <taxon>Fungi</taxon>
        <taxon>Dikarya</taxon>
        <taxon>Ascomycota</taxon>
        <taxon>Pezizomycotina</taxon>
        <taxon>Dothideomycetes</taxon>
        <taxon>Pleosporomycetidae</taxon>
        <taxon>Pleosporales</taxon>
        <taxon>Pleosporineae</taxon>
        <taxon>Pleosporaceae</taxon>
        <taxon>Pyrenophora</taxon>
    </lineage>
</organism>
<keyword evidence="2" id="KW-0812">Transmembrane</keyword>
<dbReference type="EMBL" id="KE747825">
    <property type="protein sequence ID" value="RMZ70767.1"/>
    <property type="molecule type" value="Genomic_DNA"/>
</dbReference>
<keyword evidence="8" id="KW-1185">Reference proteome</keyword>
<dbReference type="AlphaFoldDB" id="A0A3M7M8E9"/>
<dbReference type="PANTHER" id="PTHR11863">
    <property type="entry name" value="STEROL DESATURASE"/>
    <property type="match status" value="1"/>
</dbReference>
<dbReference type="InterPro" id="IPR006694">
    <property type="entry name" value="Fatty_acid_hydroxylase"/>
</dbReference>
<evidence type="ECO:0000256" key="1">
    <source>
        <dbReference type="ARBA" id="ARBA00004370"/>
    </source>
</evidence>
<sequence length="607" mass="67420">MIHWSGKEALDYKGASEDEFWWGRKLGPRRVACQASSAAGGGELSMMRRISQTSCSCQEHRPRPSTLHTRTTVSLSALCSPQPLLSEPIFSLPRARSLYKINPPAALLLLPNFPLRASAASGLVQLFRLCHLEQASHAAPSSITSRPASLRRISTTVIDKRLFWTPLRRIMASANTTSSYDLPPLPEYTLTPLEPLTSWVSDAFIQAALPVLGYWIVSLIFHAIDTYDLFPQYRLHTPAEVLKRNHVSRYEVLRDVILQQIIQIVASFSLSLFDDAPATGRADYDVAWYAQKLRVAQRGIPYVLSVIGIDPVALASKVATSQPMLSCALVGGKYPSLLQTATIAGEQSLVPTFASWELAAASFVYWYAIPAIQFSAAIVIIDAWEYMLHRAMHLNKWLYTTFHSRHHRLYVPYAYGALYNHPLEGFALDTLGAGLSYLLTGMTMRQSMWFFTGSTIKTVLDHGGYAFPYDPIHWLFPNNAAYHDIHHQSWGIKTNFSQPFFVYLDRIGGTMYQGDVTAKYERARLTAQHKLDQDNESAATAVSATSVAASTLQQDEGALPQGASTPRISRKKASSISAGTNFKDLTNKVNQNLHGRRANVLGLDSSH</sequence>
<evidence type="ECO:0000256" key="2">
    <source>
        <dbReference type="ARBA" id="ARBA00022692"/>
    </source>
</evidence>
<comment type="subcellular location">
    <subcellularLocation>
        <location evidence="1">Membrane</location>
    </subcellularLocation>
</comment>
<dbReference type="GO" id="GO:0005506">
    <property type="term" value="F:iron ion binding"/>
    <property type="evidence" value="ECO:0007669"/>
    <property type="project" value="InterPro"/>
</dbReference>
<proteinExistence type="predicted"/>
<evidence type="ECO:0000256" key="4">
    <source>
        <dbReference type="ARBA" id="ARBA00023136"/>
    </source>
</evidence>
<reference evidence="7 8" key="1">
    <citation type="journal article" date="2014" name="PLoS ONE">
        <title>De novo Genome Assembly of the Fungal Plant Pathogen Pyrenophora semeniperda.</title>
        <authorList>
            <person name="Soliai M.M."/>
            <person name="Meyer S.E."/>
            <person name="Udall J.A."/>
            <person name="Elzinga D.E."/>
            <person name="Hermansen R.A."/>
            <person name="Bodily P.M."/>
            <person name="Hart A.A."/>
            <person name="Coleman C.E."/>
        </authorList>
    </citation>
    <scope>NUCLEOTIDE SEQUENCE [LARGE SCALE GENOMIC DNA]</scope>
    <source>
        <strain evidence="7 8">CCB06</strain>
        <tissue evidence="7">Mycelium</tissue>
    </source>
</reference>
<dbReference type="GO" id="GO:0016020">
    <property type="term" value="C:membrane"/>
    <property type="evidence" value="ECO:0007669"/>
    <property type="project" value="UniProtKB-SubCell"/>
</dbReference>
<dbReference type="InterPro" id="IPR050307">
    <property type="entry name" value="Sterol_Desaturase_Related"/>
</dbReference>
<evidence type="ECO:0000313" key="7">
    <source>
        <dbReference type="EMBL" id="RMZ70767.1"/>
    </source>
</evidence>
<dbReference type="GO" id="GO:0008610">
    <property type="term" value="P:lipid biosynthetic process"/>
    <property type="evidence" value="ECO:0007669"/>
    <property type="project" value="InterPro"/>
</dbReference>
<feature type="region of interest" description="Disordered" evidence="5">
    <location>
        <begin position="553"/>
        <end position="576"/>
    </location>
</feature>
<dbReference type="GO" id="GO:0016491">
    <property type="term" value="F:oxidoreductase activity"/>
    <property type="evidence" value="ECO:0007669"/>
    <property type="project" value="InterPro"/>
</dbReference>
<accession>A0A3M7M8E9</accession>
<dbReference type="OrthoDB" id="408954at2759"/>
<protein>
    <submittedName>
        <fullName evidence="7">Sphinganine hydroxylase sur2</fullName>
    </submittedName>
</protein>
<gene>
    <name evidence="7" type="ORF">GMOD_00008396</name>
</gene>
<name>A0A3M7M8E9_9PLEO</name>
<feature type="domain" description="Fatty acid hydroxylase" evidence="6">
    <location>
        <begin position="376"/>
        <end position="510"/>
    </location>
</feature>
<keyword evidence="4" id="KW-0472">Membrane</keyword>
<dbReference type="Pfam" id="PF04116">
    <property type="entry name" value="FA_hydroxylase"/>
    <property type="match status" value="1"/>
</dbReference>
<evidence type="ECO:0000313" key="8">
    <source>
        <dbReference type="Proteomes" id="UP000265663"/>
    </source>
</evidence>
<evidence type="ECO:0000259" key="6">
    <source>
        <dbReference type="Pfam" id="PF04116"/>
    </source>
</evidence>